<dbReference type="NCBIfam" id="TIGR00348">
    <property type="entry name" value="hsdR"/>
    <property type="match status" value="1"/>
</dbReference>
<proteinExistence type="inferred from homology"/>
<gene>
    <name evidence="13" type="ORF">F994_00105</name>
</gene>
<dbReference type="GO" id="GO:0009307">
    <property type="term" value="P:DNA restriction-modification system"/>
    <property type="evidence" value="ECO:0007669"/>
    <property type="project" value="UniProtKB-KW"/>
</dbReference>
<dbReference type="GO" id="GO:0009035">
    <property type="term" value="F:type I site-specific deoxyribonuclease activity"/>
    <property type="evidence" value="ECO:0007669"/>
    <property type="project" value="UniProtKB-EC"/>
</dbReference>
<dbReference type="InterPro" id="IPR040980">
    <property type="entry name" value="SWI2_SNF2"/>
</dbReference>
<dbReference type="CDD" id="cd18800">
    <property type="entry name" value="SF2_C_EcoR124I-like"/>
    <property type="match status" value="1"/>
</dbReference>
<dbReference type="HOGENOM" id="CLU_005762_0_1_6"/>
<sequence>MSTPPVNYDVNSEPSGFEFNEKYLSQIPALQQLINLGYQYLTPEQALAERGGRSANVILEGVLRQQLKKINRINYKGGEYLFSEENIQTAIQKLKNIKFDGLQITNESIYDLITLGSALEQTIEGDSKSFTLNYIDWKTPSNNTFHVVAEFSVERARSTDTVRPDIVLFVNGIPFSVIECKSPKVDVEQAISQNIRNQGDDYIPRLFTYVQQVLAVNKNAAQYATAGTPKKFWGVWKEQEDKSTDVDKGINTALNDDNKTLLFSGEFAAARPFFDALEAEGSRLITEQDNTIHSLCRPDRLLDLVYRFTLFDGGIKKVARYQQYFVIKATIARIKKNNAKENRQGGIIWHTQGSGKSLTMVMLTRAMALDSQLINPRIILVTDRDDLDKQLGNTFAACGLSRERATSGRNLVKHLKNKVGLITTLIHKFDKGWVAEKFVDESHDIFVLVDESHRTNFGSLAARMRQMLPNACFLGFTGTPLLKKEKNNFAKFGGLIEPHYTIKQAVADEAVLPLLYEGRHVEMEQNQSAIDLWFERHTADLSKEQKADLKKKYARAEMLNKADQVIYMRAFDISEHFRANWQGTGFKAQLVAPSKSAALKYQQFLQEIGTVTTEVVISGPDTREGYDEVDEGPTDEVGKFWGKMMKRFGSEEEYTKQIINQFKYGDDPEILIVVDKLLTGFDAPRNTVLYLCRKLREHTLLQAIARVNRLYEGKEFGYIIDYASVLGELDKALTMYEAFEGFDEDDLAGTLTSINEEVFKLPQRYSDLWDLFKEVKNSKDEEAYEVLLADDELREEFYECLSAYSKSLAIALSSEQFIMNSDEKKLQTYKNDLKRFQNLKAAVKLRYAEAIDYRDYEPKIKKLLDTHIQANEVTQLNEPVNIFDEKMFTAVKEEQGVYQAKTTASKADTIAHATKRSISENMDEDPAFYEKFSKLIQAAIDDFKAKRLSDLEYLNRVIDIRNKVATKQHDDMPDCIRENDEACAYFGLIKPQFQQVETLNELDDDQLDAIAAQTSLAIQKIIDNHWKVDFWDDSDVQKTAMNDIDDFLYDEVKEQYGVTLSLEQMDEIIEKTMQVAKHRRCS</sequence>
<evidence type="ECO:0000256" key="1">
    <source>
        <dbReference type="ARBA" id="ARBA00000851"/>
    </source>
</evidence>
<dbReference type="GO" id="GO:0003677">
    <property type="term" value="F:DNA binding"/>
    <property type="evidence" value="ECO:0007669"/>
    <property type="project" value="UniProtKB-KW"/>
</dbReference>
<dbReference type="Pfam" id="PF22679">
    <property type="entry name" value="T1R_D3-like"/>
    <property type="match status" value="1"/>
</dbReference>
<keyword evidence="8 10" id="KW-0067">ATP-binding</keyword>
<dbReference type="Gene3D" id="3.90.1570.50">
    <property type="match status" value="1"/>
</dbReference>
<evidence type="ECO:0000313" key="13">
    <source>
        <dbReference type="EMBL" id="ENU21398.1"/>
    </source>
</evidence>
<evidence type="ECO:0000256" key="11">
    <source>
        <dbReference type="SAM" id="Coils"/>
    </source>
</evidence>
<dbReference type="InterPro" id="IPR004473">
    <property type="entry name" value="Restrct_endonuc_typeI_HsdR"/>
</dbReference>
<protein>
    <recommendedName>
        <fullName evidence="10">Type I restriction enzyme endonuclease subunit</fullName>
        <shortName evidence="10">R protein</shortName>
        <ecNumber evidence="10">3.1.21.3</ecNumber>
    </recommendedName>
</protein>
<dbReference type="InterPro" id="IPR027417">
    <property type="entry name" value="P-loop_NTPase"/>
</dbReference>
<dbReference type="PANTHER" id="PTHR30195">
    <property type="entry name" value="TYPE I SITE-SPECIFIC DEOXYRIBONUCLEASE PROTEIN SUBUNIT M AND R"/>
    <property type="match status" value="1"/>
</dbReference>
<evidence type="ECO:0000256" key="6">
    <source>
        <dbReference type="ARBA" id="ARBA00022759"/>
    </source>
</evidence>
<dbReference type="SUPFAM" id="SSF52540">
    <property type="entry name" value="P-loop containing nucleoside triphosphate hydrolases"/>
    <property type="match status" value="2"/>
</dbReference>
<comment type="caution">
    <text evidence="13">The sequence shown here is derived from an EMBL/GenBank/DDBJ whole genome shotgun (WGS) entry which is preliminary data.</text>
</comment>
<dbReference type="CDD" id="cd22332">
    <property type="entry name" value="HsdR_N"/>
    <property type="match status" value="1"/>
</dbReference>
<keyword evidence="7 10" id="KW-0378">Hydrolase</keyword>
<dbReference type="InterPro" id="IPR014001">
    <property type="entry name" value="Helicase_ATP-bd"/>
</dbReference>
<dbReference type="Gene3D" id="3.40.50.300">
    <property type="entry name" value="P-loop containing nucleotide triphosphate hydrolases"/>
    <property type="match status" value="2"/>
</dbReference>
<reference evidence="13 14" key="1">
    <citation type="submission" date="2013-02" db="EMBL/GenBank/DDBJ databases">
        <title>The Genome Sequence of Acinetobacter sp. ANC 3994.</title>
        <authorList>
            <consortium name="The Broad Institute Genome Sequencing Platform"/>
            <consortium name="The Broad Institute Genome Sequencing Center for Infectious Disease"/>
            <person name="Cerqueira G."/>
            <person name="Feldgarden M."/>
            <person name="Courvalin P."/>
            <person name="Perichon B."/>
            <person name="Grillot-Courvalin C."/>
            <person name="Clermont D."/>
            <person name="Rocha E."/>
            <person name="Yoon E.-J."/>
            <person name="Nemec A."/>
            <person name="Walker B."/>
            <person name="Young S.K."/>
            <person name="Zeng Q."/>
            <person name="Gargeya S."/>
            <person name="Fitzgerald M."/>
            <person name="Haas B."/>
            <person name="Abouelleil A."/>
            <person name="Alvarado L."/>
            <person name="Arachchi H.M."/>
            <person name="Berlin A.M."/>
            <person name="Chapman S.B."/>
            <person name="Dewar J."/>
            <person name="Goldberg J."/>
            <person name="Griggs A."/>
            <person name="Gujja S."/>
            <person name="Hansen M."/>
            <person name="Howarth C."/>
            <person name="Imamovic A."/>
            <person name="Larimer J."/>
            <person name="McCowan C."/>
            <person name="Murphy C."/>
            <person name="Neiman D."/>
            <person name="Pearson M."/>
            <person name="Priest M."/>
            <person name="Roberts A."/>
            <person name="Saif S."/>
            <person name="Shea T."/>
            <person name="Sisk P."/>
            <person name="Sykes S."/>
            <person name="Wortman J."/>
            <person name="Nusbaum C."/>
            <person name="Birren B."/>
        </authorList>
    </citation>
    <scope>NUCLEOTIDE SEQUENCE [LARGE SCALE GENOMIC DNA]</scope>
    <source>
        <strain evidence="13 14">ANC 3994</strain>
    </source>
</reference>
<name>N8QDX8_9GAMM</name>
<dbReference type="PANTHER" id="PTHR30195:SF15">
    <property type="entry name" value="TYPE I RESTRICTION ENZYME HINDI ENDONUCLEASE SUBUNIT"/>
    <property type="match status" value="1"/>
</dbReference>
<comment type="subunit">
    <text evidence="10">The type I restriction/modification system is composed of three polypeptides R, M and S.</text>
</comment>
<comment type="function">
    <text evidence="10">Subunit R is required for both nuclease and ATPase activities, but not for modification.</text>
</comment>
<keyword evidence="5 10" id="KW-0680">Restriction system</keyword>
<evidence type="ECO:0000313" key="14">
    <source>
        <dbReference type="Proteomes" id="UP000013086"/>
    </source>
</evidence>
<evidence type="ECO:0000256" key="7">
    <source>
        <dbReference type="ARBA" id="ARBA00022801"/>
    </source>
</evidence>
<keyword evidence="3" id="KW-0540">Nuclease</keyword>
<comment type="similarity">
    <text evidence="2 10">Belongs to the HsdR family.</text>
</comment>
<evidence type="ECO:0000256" key="4">
    <source>
        <dbReference type="ARBA" id="ARBA00022741"/>
    </source>
</evidence>
<evidence type="ECO:0000256" key="9">
    <source>
        <dbReference type="ARBA" id="ARBA00023125"/>
    </source>
</evidence>
<dbReference type="GO" id="GO:0005524">
    <property type="term" value="F:ATP binding"/>
    <property type="evidence" value="ECO:0007669"/>
    <property type="project" value="UniProtKB-KW"/>
</dbReference>
<dbReference type="InterPro" id="IPR007409">
    <property type="entry name" value="Restrct_endonuc_type1_HsdR_N"/>
</dbReference>
<dbReference type="InterPro" id="IPR051268">
    <property type="entry name" value="Type-I_R_enzyme_R_subunit"/>
</dbReference>
<dbReference type="EC" id="3.1.21.3" evidence="10"/>
<dbReference type="Proteomes" id="UP000013086">
    <property type="component" value="Unassembled WGS sequence"/>
</dbReference>
<dbReference type="OrthoDB" id="9758243at2"/>
<dbReference type="InterPro" id="IPR055180">
    <property type="entry name" value="HsdR_RecA-like_helicase_dom_2"/>
</dbReference>
<evidence type="ECO:0000256" key="8">
    <source>
        <dbReference type="ARBA" id="ARBA00022840"/>
    </source>
</evidence>
<evidence type="ECO:0000256" key="5">
    <source>
        <dbReference type="ARBA" id="ARBA00022747"/>
    </source>
</evidence>
<evidence type="ECO:0000256" key="10">
    <source>
        <dbReference type="RuleBase" id="RU364115"/>
    </source>
</evidence>
<evidence type="ECO:0000256" key="3">
    <source>
        <dbReference type="ARBA" id="ARBA00022722"/>
    </source>
</evidence>
<dbReference type="Pfam" id="PF04313">
    <property type="entry name" value="HSDR_N"/>
    <property type="match status" value="1"/>
</dbReference>
<evidence type="ECO:0000259" key="12">
    <source>
        <dbReference type="PROSITE" id="PS51192"/>
    </source>
</evidence>
<keyword evidence="4 10" id="KW-0547">Nucleotide-binding</keyword>
<keyword evidence="11" id="KW-0175">Coiled coil</keyword>
<comment type="catalytic activity">
    <reaction evidence="1 10">
        <text>Endonucleolytic cleavage of DNA to give random double-stranded fragments with terminal 5'-phosphates, ATP is simultaneously hydrolyzed.</text>
        <dbReference type="EC" id="3.1.21.3"/>
    </reaction>
</comment>
<accession>N8QDX8</accession>
<feature type="domain" description="Helicase ATP-binding" evidence="12">
    <location>
        <begin position="337"/>
        <end position="498"/>
    </location>
</feature>
<keyword evidence="9 10" id="KW-0238">DNA-binding</keyword>
<dbReference type="PATRIC" id="fig|1217715.3.peg.103"/>
<organism evidence="13 14">
    <name type="scientific">Acinetobacter bohemicus ANC 3994</name>
    <dbReference type="NCBI Taxonomy" id="1217715"/>
    <lineage>
        <taxon>Bacteria</taxon>
        <taxon>Pseudomonadati</taxon>
        <taxon>Pseudomonadota</taxon>
        <taxon>Gammaproteobacteria</taxon>
        <taxon>Moraxellales</taxon>
        <taxon>Moraxellaceae</taxon>
        <taxon>Acinetobacter</taxon>
    </lineage>
</organism>
<dbReference type="EMBL" id="APOH01000003">
    <property type="protein sequence ID" value="ENU21398.1"/>
    <property type="molecule type" value="Genomic_DNA"/>
</dbReference>
<evidence type="ECO:0000256" key="2">
    <source>
        <dbReference type="ARBA" id="ARBA00008598"/>
    </source>
</evidence>
<dbReference type="Pfam" id="PF18766">
    <property type="entry name" value="SWI2_SNF2"/>
    <property type="match status" value="1"/>
</dbReference>
<feature type="coiled-coil region" evidence="11">
    <location>
        <begin position="819"/>
        <end position="846"/>
    </location>
</feature>
<dbReference type="RefSeq" id="WP_004650259.1">
    <property type="nucleotide sequence ID" value="NZ_KB849170.1"/>
</dbReference>
<dbReference type="AlphaFoldDB" id="N8QDX8"/>
<dbReference type="eggNOG" id="COG0610">
    <property type="taxonomic scope" value="Bacteria"/>
</dbReference>
<dbReference type="SMART" id="SM00487">
    <property type="entry name" value="DEXDc"/>
    <property type="match status" value="1"/>
</dbReference>
<dbReference type="PROSITE" id="PS51192">
    <property type="entry name" value="HELICASE_ATP_BIND_1"/>
    <property type="match status" value="1"/>
</dbReference>
<keyword evidence="6" id="KW-0255">Endonuclease</keyword>